<protein>
    <submittedName>
        <fullName evidence="4">SAYSvFN domain-containing protein 1</fullName>
    </submittedName>
</protein>
<keyword evidence="2" id="KW-1133">Transmembrane helix</keyword>
<keyword evidence="2" id="KW-0472">Membrane</keyword>
<evidence type="ECO:0000256" key="2">
    <source>
        <dbReference type="SAM" id="Phobius"/>
    </source>
</evidence>
<organism evidence="4 5">
    <name type="scientific">Gracilariopsis chorda</name>
    <dbReference type="NCBI Taxonomy" id="448386"/>
    <lineage>
        <taxon>Eukaryota</taxon>
        <taxon>Rhodophyta</taxon>
        <taxon>Florideophyceae</taxon>
        <taxon>Rhodymeniophycidae</taxon>
        <taxon>Gracilariales</taxon>
        <taxon>Gracilariaceae</taxon>
        <taxon>Gracilariopsis</taxon>
    </lineage>
</organism>
<dbReference type="InterPro" id="IPR039159">
    <property type="entry name" value="SAYSD1"/>
</dbReference>
<proteinExistence type="predicted"/>
<dbReference type="PANTHER" id="PTHR13527">
    <property type="entry name" value="SAYSVFN DOMAIN-CONTAINING PROTEIN 1"/>
    <property type="match status" value="1"/>
</dbReference>
<feature type="region of interest" description="Disordered" evidence="1">
    <location>
        <begin position="150"/>
        <end position="173"/>
    </location>
</feature>
<gene>
    <name evidence="4" type="ORF">BWQ96_09889</name>
</gene>
<feature type="transmembrane region" description="Helical" evidence="2">
    <location>
        <begin position="40"/>
        <end position="56"/>
    </location>
</feature>
<sequence>MASRPSNPKSSNGDTQTPENDAEGRLDLTSVLDVLRRQKLRIAFFTAWVFGAYLALRFDPSALQLYVILTVFYLIFTNLGERRSGLSAYSVFNRNCERIMGQPTAEQFDNEVRRRVVDFNSTEPPRSVRTTEVSGGDELEKALSSLRTQIQSENRAARRRPAFPSFTSRSRKR</sequence>
<feature type="compositionally biased region" description="Polar residues" evidence="1">
    <location>
        <begin position="1"/>
        <end position="19"/>
    </location>
</feature>
<name>A0A2V3IEA7_9FLOR</name>
<comment type="caution">
    <text evidence="4">The sequence shown here is derived from an EMBL/GenBank/DDBJ whole genome shotgun (WGS) entry which is preliminary data.</text>
</comment>
<dbReference type="PANTHER" id="PTHR13527:SF0">
    <property type="entry name" value="SAYSVFN DOMAIN-CONTAINING PROTEIN 1"/>
    <property type="match status" value="1"/>
</dbReference>
<keyword evidence="2" id="KW-0812">Transmembrane</keyword>
<evidence type="ECO:0000313" key="5">
    <source>
        <dbReference type="Proteomes" id="UP000247409"/>
    </source>
</evidence>
<evidence type="ECO:0000259" key="3">
    <source>
        <dbReference type="Pfam" id="PF10260"/>
    </source>
</evidence>
<feature type="transmembrane region" description="Helical" evidence="2">
    <location>
        <begin position="62"/>
        <end position="80"/>
    </location>
</feature>
<dbReference type="Pfam" id="PF10260">
    <property type="entry name" value="SAYSvFN"/>
    <property type="match status" value="1"/>
</dbReference>
<feature type="domain" description="SAYSvFN" evidence="3">
    <location>
        <begin position="45"/>
        <end position="111"/>
    </location>
</feature>
<evidence type="ECO:0000256" key="1">
    <source>
        <dbReference type="SAM" id="MobiDB-lite"/>
    </source>
</evidence>
<dbReference type="Proteomes" id="UP000247409">
    <property type="component" value="Unassembled WGS sequence"/>
</dbReference>
<evidence type="ECO:0000313" key="4">
    <source>
        <dbReference type="EMBL" id="PXF40397.1"/>
    </source>
</evidence>
<feature type="region of interest" description="Disordered" evidence="1">
    <location>
        <begin position="1"/>
        <end position="23"/>
    </location>
</feature>
<dbReference type="InterPro" id="IPR019387">
    <property type="entry name" value="SAYSvFN_dom"/>
</dbReference>
<dbReference type="OrthoDB" id="71310at2759"/>
<dbReference type="AlphaFoldDB" id="A0A2V3IEA7"/>
<dbReference type="EMBL" id="NBIV01000300">
    <property type="protein sequence ID" value="PXF40397.1"/>
    <property type="molecule type" value="Genomic_DNA"/>
</dbReference>
<keyword evidence="5" id="KW-1185">Reference proteome</keyword>
<reference evidence="4 5" key="1">
    <citation type="journal article" date="2018" name="Mol. Biol. Evol.">
        <title>Analysis of the draft genome of the red seaweed Gracilariopsis chorda provides insights into genome size evolution in Rhodophyta.</title>
        <authorList>
            <person name="Lee J."/>
            <person name="Yang E.C."/>
            <person name="Graf L."/>
            <person name="Yang J.H."/>
            <person name="Qiu H."/>
            <person name="Zel Zion U."/>
            <person name="Chan C.X."/>
            <person name="Stephens T.G."/>
            <person name="Weber A.P.M."/>
            <person name="Boo G.H."/>
            <person name="Boo S.M."/>
            <person name="Kim K.M."/>
            <person name="Shin Y."/>
            <person name="Jung M."/>
            <person name="Lee S.J."/>
            <person name="Yim H.S."/>
            <person name="Lee J.H."/>
            <person name="Bhattacharya D."/>
            <person name="Yoon H.S."/>
        </authorList>
    </citation>
    <scope>NUCLEOTIDE SEQUENCE [LARGE SCALE GENOMIC DNA]</scope>
    <source>
        <strain evidence="4 5">SKKU-2015</strain>
        <tissue evidence="4">Whole body</tissue>
    </source>
</reference>
<accession>A0A2V3IEA7</accession>